<protein>
    <submittedName>
        <fullName evidence="2">Uncharacterized protein</fullName>
    </submittedName>
</protein>
<feature type="region of interest" description="Disordered" evidence="1">
    <location>
        <begin position="236"/>
        <end position="257"/>
    </location>
</feature>
<feature type="compositionally biased region" description="Low complexity" evidence="1">
    <location>
        <begin position="14"/>
        <end position="23"/>
    </location>
</feature>
<dbReference type="InterPro" id="IPR011990">
    <property type="entry name" value="TPR-like_helical_dom_sf"/>
</dbReference>
<feature type="compositionally biased region" description="Gly residues" evidence="1">
    <location>
        <begin position="24"/>
        <end position="33"/>
    </location>
</feature>
<proteinExistence type="predicted"/>
<dbReference type="AlphaFoldDB" id="A0A7S0ZF07"/>
<name>A0A7S0ZF07_9RHOD</name>
<reference evidence="2" key="1">
    <citation type="submission" date="2021-01" db="EMBL/GenBank/DDBJ databases">
        <authorList>
            <person name="Corre E."/>
            <person name="Pelletier E."/>
            <person name="Niang G."/>
            <person name="Scheremetjew M."/>
            <person name="Finn R."/>
            <person name="Kale V."/>
            <person name="Holt S."/>
            <person name="Cochrane G."/>
            <person name="Meng A."/>
            <person name="Brown T."/>
            <person name="Cohen L."/>
        </authorList>
    </citation>
    <scope>NUCLEOTIDE SEQUENCE</scope>
    <source>
        <strain evidence="2">CCMP3278</strain>
    </source>
</reference>
<gene>
    <name evidence="2" type="ORF">TOLI1172_LOCUS4118</name>
</gene>
<sequence>MMDEKGLDDGGENGNDNSIEEVGSGSGERGNGSGNHAVNRRRPGRPQRYFFDRPDSELSETELRLKNSIIKRRERQNRSYRQRRATQGLATHIQSESIQQNPFAAMSLSNSSPNPTVSSTQTLPETPDVLKMDTTRWTTTPGQEFPSVLEGFDQLNSPSAVIIQNERNDFTTDTELRNNDEAAQVVANNAENALSADFLLEDFESQDLLKAVPFPEHIDLNYLGSACVNEVPVNDELSDQSASGGTHRDEPNGNLDTKENMIELLDTMSDELEIMIQSVKNAVSCLPESSRKALICVGVFPKCFNVAGATAVCGASNSNECLALLDPLFQNNLLFTCKSLTLETRLEVTANVKIYLSMDKSLDEDPKVLALRSNAEERFVEYFVTLLESLNNINIHKFGWVREHAMQTFDTERHSYEKILQLIGKKDWTILLRFMTAAPGVLRFCVSARLRTKYCNMALHRIESASVSLNEHQQFKYARLELCLAEAYLDMLLLRKADGPLSRAAIVYEPVLVDIESGKVVEDSILVADAVLSLLLKANLLLIQQEIDDAYMLLVRALKILTSAQLQKTTLAVNTLTNLISINVSRGQLQRAKELSAKVLEVLKMMKYQTMPIYADVLGLCAVIELQLADPERAEINFRAALNILSNWGDKKWFDIPWQHCLDLDLWLMKGLAMSLTNQGRMMEAEKVLKTAGAKCASRGLGDDFEHGISLGGESFERWLTHTRHIY</sequence>
<feature type="compositionally biased region" description="Basic and acidic residues" evidence="1">
    <location>
        <begin position="246"/>
        <end position="257"/>
    </location>
</feature>
<organism evidence="2">
    <name type="scientific">Timspurckia oligopyrenoides</name>
    <dbReference type="NCBI Taxonomy" id="708627"/>
    <lineage>
        <taxon>Eukaryota</taxon>
        <taxon>Rhodophyta</taxon>
        <taxon>Bangiophyceae</taxon>
        <taxon>Porphyridiales</taxon>
        <taxon>Porphyridiaceae</taxon>
        <taxon>Timspurckia</taxon>
    </lineage>
</organism>
<dbReference type="SUPFAM" id="SSF48452">
    <property type="entry name" value="TPR-like"/>
    <property type="match status" value="1"/>
</dbReference>
<dbReference type="Gene3D" id="1.25.40.10">
    <property type="entry name" value="Tetratricopeptide repeat domain"/>
    <property type="match status" value="1"/>
</dbReference>
<accession>A0A7S0ZF07</accession>
<evidence type="ECO:0000256" key="1">
    <source>
        <dbReference type="SAM" id="MobiDB-lite"/>
    </source>
</evidence>
<dbReference type="EMBL" id="HBFP01005796">
    <property type="protein sequence ID" value="CAD8819729.1"/>
    <property type="molecule type" value="Transcribed_RNA"/>
</dbReference>
<evidence type="ECO:0000313" key="2">
    <source>
        <dbReference type="EMBL" id="CAD8819729.1"/>
    </source>
</evidence>
<feature type="region of interest" description="Disordered" evidence="1">
    <location>
        <begin position="1"/>
        <end position="55"/>
    </location>
</feature>